<sequence>MEPQGTPTTDDPTIAEACRGVERQLMLLDERRRQGLPTGTIEEALRALWIDLGLAYAREAVRVAELRHRVAGPE</sequence>
<reference evidence="1 2" key="1">
    <citation type="submission" date="2019-04" db="EMBL/GenBank/DDBJ databases">
        <authorList>
            <person name="Feng G."/>
            <person name="Zhu H."/>
        </authorList>
    </citation>
    <scope>NUCLEOTIDE SEQUENCE [LARGE SCALE GENOMIC DNA]</scope>
    <source>
        <strain evidence="1 2">6HR-1</strain>
    </source>
</reference>
<dbReference type="AlphaFoldDB" id="A0A4Z0NMK0"/>
<dbReference type="Proteomes" id="UP000297535">
    <property type="component" value="Unassembled WGS sequence"/>
</dbReference>
<comment type="caution">
    <text evidence="1">The sequence shown here is derived from an EMBL/GenBank/DDBJ whole genome shotgun (WGS) entry which is preliminary data.</text>
</comment>
<name>A0A4Z0NMK0_9HYPH</name>
<dbReference type="OrthoDB" id="8000387at2"/>
<evidence type="ECO:0000313" key="2">
    <source>
        <dbReference type="Proteomes" id="UP000297535"/>
    </source>
</evidence>
<keyword evidence="2" id="KW-1185">Reference proteome</keyword>
<protein>
    <submittedName>
        <fullName evidence="1">Uncharacterized protein</fullName>
    </submittedName>
</protein>
<proteinExistence type="predicted"/>
<gene>
    <name evidence="1" type="ORF">EU555_22360</name>
</gene>
<dbReference type="EMBL" id="SRLB01000017">
    <property type="protein sequence ID" value="TGD96797.1"/>
    <property type="molecule type" value="Genomic_DNA"/>
</dbReference>
<evidence type="ECO:0000313" key="1">
    <source>
        <dbReference type="EMBL" id="TGD96797.1"/>
    </source>
</evidence>
<accession>A0A4Z0NMK0</accession>
<dbReference type="RefSeq" id="WP_135417438.1">
    <property type="nucleotide sequence ID" value="NZ_SRLB01000017.1"/>
</dbReference>
<organism evidence="1 2">
    <name type="scientific">Methylobacterium nonmethylotrophicum</name>
    <dbReference type="NCBI Taxonomy" id="1141884"/>
    <lineage>
        <taxon>Bacteria</taxon>
        <taxon>Pseudomonadati</taxon>
        <taxon>Pseudomonadota</taxon>
        <taxon>Alphaproteobacteria</taxon>
        <taxon>Hyphomicrobiales</taxon>
        <taxon>Methylobacteriaceae</taxon>
        <taxon>Methylobacterium</taxon>
    </lineage>
</organism>